<evidence type="ECO:0000256" key="1">
    <source>
        <dbReference type="SAM" id="MobiDB-lite"/>
    </source>
</evidence>
<dbReference type="OrthoDB" id="3078754at2"/>
<gene>
    <name evidence="3" type="ORF">GHK62_05480</name>
</gene>
<dbReference type="Proteomes" id="UP000439983">
    <property type="component" value="Unassembled WGS sequence"/>
</dbReference>
<reference evidence="3 4" key="1">
    <citation type="journal article" date="2013" name="Genome Biol.">
        <title>Comparative genomics of the core and accessory genomes of 48 Sinorhizobium strains comprising five genospecies.</title>
        <authorList>
            <person name="Sugawara M."/>
            <person name="Epstein B."/>
            <person name="Badgley B.D."/>
            <person name="Unno T."/>
            <person name="Xu L."/>
            <person name="Reese J."/>
            <person name="Gyaneshwar P."/>
            <person name="Denny R."/>
            <person name="Mudge J."/>
            <person name="Bharti A.K."/>
            <person name="Farmer A.D."/>
            <person name="May G.D."/>
            <person name="Woodward J.E."/>
            <person name="Medigue C."/>
            <person name="Vallenet D."/>
            <person name="Lajus A."/>
            <person name="Rouy Z."/>
            <person name="Martinez-Vaz B."/>
            <person name="Tiffin P."/>
            <person name="Young N.D."/>
            <person name="Sadowsky M.J."/>
        </authorList>
    </citation>
    <scope>NUCLEOTIDE SEQUENCE [LARGE SCALE GENOMIC DNA]</scope>
    <source>
        <strain evidence="3 4">USDA4894</strain>
    </source>
</reference>
<comment type="caution">
    <text evidence="3">The sequence shown here is derived from an EMBL/GenBank/DDBJ whole genome shotgun (WGS) entry which is preliminary data.</text>
</comment>
<feature type="compositionally biased region" description="Acidic residues" evidence="1">
    <location>
        <begin position="299"/>
        <end position="309"/>
    </location>
</feature>
<protein>
    <recommendedName>
        <fullName evidence="2">Glycoside hydrolase family 19 catalytic domain-containing protein</fullName>
    </recommendedName>
</protein>
<dbReference type="InterPro" id="IPR023346">
    <property type="entry name" value="Lysozyme-like_dom_sf"/>
</dbReference>
<dbReference type="GO" id="GO:0004568">
    <property type="term" value="F:chitinase activity"/>
    <property type="evidence" value="ECO:0007669"/>
    <property type="project" value="InterPro"/>
</dbReference>
<dbReference type="AlphaFoldDB" id="A0A6N7LAK7"/>
<dbReference type="GO" id="GO:0016998">
    <property type="term" value="P:cell wall macromolecule catabolic process"/>
    <property type="evidence" value="ECO:0007669"/>
    <property type="project" value="InterPro"/>
</dbReference>
<dbReference type="Gene3D" id="1.10.530.10">
    <property type="match status" value="1"/>
</dbReference>
<evidence type="ECO:0000313" key="4">
    <source>
        <dbReference type="Proteomes" id="UP000439983"/>
    </source>
</evidence>
<dbReference type="InterPro" id="IPR000726">
    <property type="entry name" value="Glyco_hydro_19_cat"/>
</dbReference>
<evidence type="ECO:0000259" key="2">
    <source>
        <dbReference type="Pfam" id="PF00182"/>
    </source>
</evidence>
<organism evidence="3 4">
    <name type="scientific">Sinorhizobium terangae</name>
    <dbReference type="NCBI Taxonomy" id="110322"/>
    <lineage>
        <taxon>Bacteria</taxon>
        <taxon>Pseudomonadati</taxon>
        <taxon>Pseudomonadota</taxon>
        <taxon>Alphaproteobacteria</taxon>
        <taxon>Hyphomicrobiales</taxon>
        <taxon>Rhizobiaceae</taxon>
        <taxon>Sinorhizobium/Ensifer group</taxon>
        <taxon>Sinorhizobium</taxon>
    </lineage>
</organism>
<keyword evidence="4" id="KW-1185">Reference proteome</keyword>
<feature type="region of interest" description="Disordered" evidence="1">
    <location>
        <begin position="291"/>
        <end position="315"/>
    </location>
</feature>
<name>A0A6N7LAK7_SINTE</name>
<dbReference type="GO" id="GO:0006032">
    <property type="term" value="P:chitin catabolic process"/>
    <property type="evidence" value="ECO:0007669"/>
    <property type="project" value="InterPro"/>
</dbReference>
<accession>A0A6N7LAK7</accession>
<proteinExistence type="predicted"/>
<evidence type="ECO:0000313" key="3">
    <source>
        <dbReference type="EMBL" id="MQX14229.1"/>
    </source>
</evidence>
<feature type="domain" description="Glycoside hydrolase family 19 catalytic" evidence="2">
    <location>
        <begin position="84"/>
        <end position="117"/>
    </location>
</feature>
<dbReference type="RefSeq" id="WP_153437308.1">
    <property type="nucleotide sequence ID" value="NZ_JACIGA010000010.1"/>
</dbReference>
<sequence>MPFDRTFFFNQVRPMFGGRLTQGQVDGMSAIVDEWEQRLPDGDPRWLAYMLATTFHETARQMTPVKEAYWLSEGWRRRNLRYYPYYGRGYVQLTWRDNYRRAGDHVGDNLVDHPDLALRPDYAAATMFAGMGEGWFRADSRGRHKLSRYFGHNVNDPVGARAIINGYEPGIAEAIARYHARFLGALRLVVPVRGGLEAAFAPELVQAIDTRSALPTAAAHYDGDSEFTEAPRAPVFPVGGLDSDLAQPDPILQMTAEIVTGFVSNNKLDPCKISELIADVYFALSNSDDLSRRRQLAEPDAEYLEGSEEAEPRAA</sequence>
<dbReference type="SUPFAM" id="SSF53955">
    <property type="entry name" value="Lysozyme-like"/>
    <property type="match status" value="1"/>
</dbReference>
<dbReference type="EMBL" id="WITC01000026">
    <property type="protein sequence ID" value="MQX14229.1"/>
    <property type="molecule type" value="Genomic_DNA"/>
</dbReference>
<dbReference type="Pfam" id="PF00182">
    <property type="entry name" value="Glyco_hydro_19"/>
    <property type="match status" value="1"/>
</dbReference>